<dbReference type="FunFam" id="1.20.120.290:FF:000001">
    <property type="entry name" value="Oxygen-evolving enhancer protein 3"/>
    <property type="match status" value="1"/>
</dbReference>
<evidence type="ECO:0000256" key="9">
    <source>
        <dbReference type="ARBA" id="ARBA00035649"/>
    </source>
</evidence>
<name>A0A2P2JFC0_RHIMU</name>
<dbReference type="GO" id="GO:0009654">
    <property type="term" value="C:photosystem II oxygen evolving complex"/>
    <property type="evidence" value="ECO:0007669"/>
    <property type="project" value="InterPro"/>
</dbReference>
<evidence type="ECO:0000256" key="1">
    <source>
        <dbReference type="ARBA" id="ARBA00004334"/>
    </source>
</evidence>
<dbReference type="InterPro" id="IPR023222">
    <property type="entry name" value="PsbQ-like_dom_sf"/>
</dbReference>
<dbReference type="AlphaFoldDB" id="A0A2P2JFC0"/>
<comment type="similarity">
    <text evidence="9">Belongs to the PsbQ family.</text>
</comment>
<evidence type="ECO:0000256" key="10">
    <source>
        <dbReference type="ARBA" id="ARBA00080910"/>
    </source>
</evidence>
<keyword evidence="6" id="KW-0793">Thylakoid</keyword>
<evidence type="ECO:0000256" key="8">
    <source>
        <dbReference type="ARBA" id="ARBA00023276"/>
    </source>
</evidence>
<comment type="subcellular location">
    <subcellularLocation>
        <location evidence="1">Plastid</location>
        <location evidence="1">Chloroplast thylakoid membrane</location>
    </subcellularLocation>
</comment>
<proteinExistence type="inferred from homology"/>
<sequence length="226" mass="24225">MAQTMASMPGLRGTSRLNLINVPRPSNAVRVAVARPGLAVVVRAQQVGADDPETSRRAILGLVAVGLASLSSAQPVLAGAVPIKVGPPPPPSGGLPGTLNSDQPRDLDLPLKNRFYIQPLPPAEAAARAKESAKDIVGVKTLIEKKAWPYVQNDLRLKAEYLRYDLNTVISAKSREEKKVLKELTGKLFDTISQLDRAAKTKSTPEAEKYYAKTISTLDDVLAKLG</sequence>
<dbReference type="GO" id="GO:0019898">
    <property type="term" value="C:extrinsic component of membrane"/>
    <property type="evidence" value="ECO:0007669"/>
    <property type="project" value="InterPro"/>
</dbReference>
<dbReference type="PANTHER" id="PTHR33399:SF3">
    <property type="entry name" value="OXYGEN-EVOLVING ENHANCER PROTEIN 3-1, CHLOROPLASTIC"/>
    <property type="match status" value="1"/>
</dbReference>
<keyword evidence="4" id="KW-0934">Plastid</keyword>
<evidence type="ECO:0000313" key="12">
    <source>
        <dbReference type="EMBL" id="MBW92171.1"/>
    </source>
</evidence>
<dbReference type="InterPro" id="IPR054099">
    <property type="entry name" value="PSII_PsbQ_pln"/>
</dbReference>
<organism evidence="12">
    <name type="scientific">Rhizophora mucronata</name>
    <name type="common">Asiatic mangrove</name>
    <dbReference type="NCBI Taxonomy" id="61149"/>
    <lineage>
        <taxon>Eukaryota</taxon>
        <taxon>Viridiplantae</taxon>
        <taxon>Streptophyta</taxon>
        <taxon>Embryophyta</taxon>
        <taxon>Tracheophyta</taxon>
        <taxon>Spermatophyta</taxon>
        <taxon>Magnoliopsida</taxon>
        <taxon>eudicotyledons</taxon>
        <taxon>Gunneridae</taxon>
        <taxon>Pentapetalae</taxon>
        <taxon>rosids</taxon>
        <taxon>fabids</taxon>
        <taxon>Malpighiales</taxon>
        <taxon>Rhizophoraceae</taxon>
        <taxon>Rhizophora</taxon>
    </lineage>
</organism>
<keyword evidence="8" id="KW-0604">Photosystem II</keyword>
<dbReference type="InterPro" id="IPR008797">
    <property type="entry name" value="PSII_PsbQ"/>
</dbReference>
<evidence type="ECO:0000256" key="4">
    <source>
        <dbReference type="ARBA" id="ARBA00022640"/>
    </source>
</evidence>
<evidence type="ECO:0000256" key="5">
    <source>
        <dbReference type="ARBA" id="ARBA00022946"/>
    </source>
</evidence>
<evidence type="ECO:0000256" key="11">
    <source>
        <dbReference type="ARBA" id="ARBA00081835"/>
    </source>
</evidence>
<dbReference type="Pfam" id="PF05757">
    <property type="entry name" value="PsbQ"/>
    <property type="match status" value="1"/>
</dbReference>
<dbReference type="PANTHER" id="PTHR33399">
    <property type="entry name" value="OXYGEN-EVOLVING ENHANCER PROTEIN 3-1, CHLOROPLASTIC"/>
    <property type="match status" value="1"/>
</dbReference>
<keyword evidence="3" id="KW-0602">Photosynthesis</keyword>
<keyword evidence="2" id="KW-0150">Chloroplast</keyword>
<reference evidence="12" key="1">
    <citation type="submission" date="2018-02" db="EMBL/GenBank/DDBJ databases">
        <title>Rhizophora mucronata_Transcriptome.</title>
        <authorList>
            <person name="Meera S.P."/>
            <person name="Sreeshan A."/>
            <person name="Augustine A."/>
        </authorList>
    </citation>
    <scope>NUCLEOTIDE SEQUENCE</scope>
    <source>
        <tissue evidence="12">Leaf</tissue>
    </source>
</reference>
<accession>A0A2P2JFC0</accession>
<dbReference type="SUPFAM" id="SSF101112">
    <property type="entry name" value="Oxygen-evolving enhancer protein 3"/>
    <property type="match status" value="1"/>
</dbReference>
<dbReference type="GO" id="GO:0009535">
    <property type="term" value="C:chloroplast thylakoid membrane"/>
    <property type="evidence" value="ECO:0007669"/>
    <property type="project" value="UniProtKB-SubCell"/>
</dbReference>
<evidence type="ECO:0000256" key="3">
    <source>
        <dbReference type="ARBA" id="ARBA00022531"/>
    </source>
</evidence>
<protein>
    <recommendedName>
        <fullName evidence="10">16 kDa subunit of oxygen evolving system of photosystem II</fullName>
    </recommendedName>
    <alternativeName>
        <fullName evidence="11">OEC 16 kDa subunit</fullName>
    </alternativeName>
</protein>
<dbReference type="Gene3D" id="1.20.120.290">
    <property type="entry name" value="Oxygen-evolving enhancer protein 3 (PsbQ), four-helix up-down bundle"/>
    <property type="match status" value="1"/>
</dbReference>
<evidence type="ECO:0000256" key="7">
    <source>
        <dbReference type="ARBA" id="ARBA00023136"/>
    </source>
</evidence>
<keyword evidence="7" id="KW-0472">Membrane</keyword>
<dbReference type="EMBL" id="GGEC01011688">
    <property type="protein sequence ID" value="MBW92171.1"/>
    <property type="molecule type" value="Transcribed_RNA"/>
</dbReference>
<dbReference type="GO" id="GO:0009767">
    <property type="term" value="P:photosynthetic electron transport chain"/>
    <property type="evidence" value="ECO:0007669"/>
    <property type="project" value="TreeGrafter"/>
</dbReference>
<evidence type="ECO:0000256" key="2">
    <source>
        <dbReference type="ARBA" id="ARBA00022528"/>
    </source>
</evidence>
<dbReference type="GO" id="GO:0005509">
    <property type="term" value="F:calcium ion binding"/>
    <property type="evidence" value="ECO:0007669"/>
    <property type="project" value="InterPro"/>
</dbReference>
<keyword evidence="5" id="KW-0809">Transit peptide</keyword>
<evidence type="ECO:0000256" key="6">
    <source>
        <dbReference type="ARBA" id="ARBA00023078"/>
    </source>
</evidence>